<dbReference type="Pfam" id="PF00639">
    <property type="entry name" value="Rotamase"/>
    <property type="match status" value="1"/>
</dbReference>
<dbReference type="InterPro" id="IPR052029">
    <property type="entry name" value="PpiD_chaperone"/>
</dbReference>
<dbReference type="RefSeq" id="WP_017807015.1">
    <property type="nucleotide sequence ID" value="NZ_CP034110.1"/>
</dbReference>
<dbReference type="AlphaFoldDB" id="A0A0F5ESM2"/>
<comment type="similarity">
    <text evidence="8">Belongs to the PpiD chaperone family.</text>
</comment>
<name>A0A0F5ESM2_AVIPA</name>
<evidence type="ECO:0000256" key="8">
    <source>
        <dbReference type="ARBA" id="ARBA00038408"/>
    </source>
</evidence>
<dbReference type="GeneID" id="66255257"/>
<evidence type="ECO:0000256" key="2">
    <source>
        <dbReference type="ARBA" id="ARBA00022475"/>
    </source>
</evidence>
<dbReference type="KEGG" id="apag:EIA51_08450"/>
<keyword evidence="11 14" id="KW-0413">Isomerase</keyword>
<evidence type="ECO:0000256" key="9">
    <source>
        <dbReference type="ARBA" id="ARBA00040743"/>
    </source>
</evidence>
<dbReference type="InterPro" id="IPR000297">
    <property type="entry name" value="PPIase_PpiC"/>
</dbReference>
<evidence type="ECO:0000256" key="5">
    <source>
        <dbReference type="ARBA" id="ARBA00022989"/>
    </source>
</evidence>
<dbReference type="PROSITE" id="PS50198">
    <property type="entry name" value="PPIC_PPIASE_2"/>
    <property type="match status" value="1"/>
</dbReference>
<evidence type="ECO:0000313" key="17">
    <source>
        <dbReference type="Proteomes" id="UP000294229"/>
    </source>
</evidence>
<accession>A0A0F5ESM2</accession>
<dbReference type="PANTHER" id="PTHR47529:SF1">
    <property type="entry name" value="PERIPLASMIC CHAPERONE PPID"/>
    <property type="match status" value="1"/>
</dbReference>
<dbReference type="Gene3D" id="3.10.50.40">
    <property type="match status" value="1"/>
</dbReference>
<reference evidence="14 17" key="2">
    <citation type="submission" date="2018-11" db="EMBL/GenBank/DDBJ databases">
        <title>Sequencing Av. paragallinarum serogroups.</title>
        <authorList>
            <person name="Hellmuth J.E."/>
            <person name="Boucher C.E."/>
            <person name="Cason E.D."/>
        </authorList>
    </citation>
    <scope>NUCLEOTIDE SEQUENCE [LARGE SCALE GENOMIC DNA]</scope>
    <source>
        <strain evidence="14 17">SA-3</strain>
    </source>
</reference>
<keyword evidence="4 12" id="KW-0812">Transmembrane</keyword>
<evidence type="ECO:0000256" key="10">
    <source>
        <dbReference type="ARBA" id="ARBA00042775"/>
    </source>
</evidence>
<dbReference type="Gene3D" id="1.10.4030.10">
    <property type="entry name" value="Porin chaperone SurA, peptide-binding domain"/>
    <property type="match status" value="1"/>
</dbReference>
<evidence type="ECO:0000256" key="1">
    <source>
        <dbReference type="ARBA" id="ARBA00004382"/>
    </source>
</evidence>
<feature type="domain" description="PpiC" evidence="13">
    <location>
        <begin position="270"/>
        <end position="356"/>
    </location>
</feature>
<evidence type="ECO:0000256" key="3">
    <source>
        <dbReference type="ARBA" id="ARBA00022519"/>
    </source>
</evidence>
<dbReference type="SUPFAM" id="SSF109998">
    <property type="entry name" value="Triger factor/SurA peptide-binding domain-like"/>
    <property type="match status" value="1"/>
</dbReference>
<dbReference type="GO" id="GO:0005886">
    <property type="term" value="C:plasma membrane"/>
    <property type="evidence" value="ECO:0007669"/>
    <property type="project" value="UniProtKB-SubCell"/>
</dbReference>
<dbReference type="SUPFAM" id="SSF54534">
    <property type="entry name" value="FKBP-like"/>
    <property type="match status" value="1"/>
</dbReference>
<keyword evidence="7" id="KW-0143">Chaperone</keyword>
<evidence type="ECO:0000256" key="11">
    <source>
        <dbReference type="PROSITE-ProRule" id="PRU00278"/>
    </source>
</evidence>
<evidence type="ECO:0000256" key="12">
    <source>
        <dbReference type="SAM" id="Phobius"/>
    </source>
</evidence>
<evidence type="ECO:0000313" key="14">
    <source>
        <dbReference type="EMBL" id="RZN61522.1"/>
    </source>
</evidence>
<evidence type="ECO:0000256" key="7">
    <source>
        <dbReference type="ARBA" id="ARBA00023186"/>
    </source>
</evidence>
<feature type="transmembrane region" description="Helical" evidence="12">
    <location>
        <begin position="12"/>
        <end position="36"/>
    </location>
</feature>
<dbReference type="PANTHER" id="PTHR47529">
    <property type="entry name" value="PEPTIDYL-PROLYL CIS-TRANS ISOMERASE D"/>
    <property type="match status" value="1"/>
</dbReference>
<protein>
    <recommendedName>
        <fullName evidence="9">Periplasmic chaperone PpiD</fullName>
    </recommendedName>
    <alternativeName>
        <fullName evidence="10">Periplasmic folding chaperone</fullName>
    </alternativeName>
</protein>
<sequence length="618" mass="69767">MLMEKLSDASNSILWKIIFALIVVSFVLSGVAGYMFTRVDTFAAKVNGEEISQQLFLEQYNQESQRISQQMGTSFAAVADSPEFVQQLRSTILQRLIDEQLLRQYSQELKLDISDEQIEQAIVTSPIFQKEGKFDNRLYQQILENNQLTGERYAQYLREGLRLQQLNDGLVQSVFTVPSQSDTFAKLFFQQRDVRLLQFPLAATIAQQQVSEEEIATYYNANKSAFAVPELVKVQYLDLTKQAAEKNVNVTDVEVAQYYQDNKAQYMVQHLAHIQLSTEKEAQAVYEDLQKGESFASLAKLYSIDKISGSNGGDLDWVVAGMMPPQFEAVARELKVGEYSQPVKVDNTYHIIKVEDEKFLPLSEVKNDIVAKLRNELSAKAFYAMERQANERAFEQPDSLQAAAQTAGVSVQETGYFPRNEIPAVLNYSNVVSAIFDSELNQGGTNSEAINVGEQHSLIIRVVDHKPEGVKTLAEAKDQIIQYLKQQKAEQIVLAQAEKVAQSLTENSDATLPDGVQFGETEQWVYAENKHPQLRDVIFAMRKPADKPIYMAAKNGDNGIVVIELINVKDGELSPEQLKQFDMQLQQTQQIELQQTLLQALRAKAKIEINQAFLTQQE</sequence>
<dbReference type="EMBL" id="UGHK01000002">
    <property type="protein sequence ID" value="STO72393.1"/>
    <property type="molecule type" value="Genomic_DNA"/>
</dbReference>
<keyword evidence="3" id="KW-0997">Cell inner membrane</keyword>
<organism evidence="14 17">
    <name type="scientific">Avibacterium paragallinarum</name>
    <name type="common">Haemophilus gallinarum</name>
    <dbReference type="NCBI Taxonomy" id="728"/>
    <lineage>
        <taxon>Bacteria</taxon>
        <taxon>Pseudomonadati</taxon>
        <taxon>Pseudomonadota</taxon>
        <taxon>Gammaproteobacteria</taxon>
        <taxon>Pasteurellales</taxon>
        <taxon>Pasteurellaceae</taxon>
        <taxon>Avibacterium</taxon>
    </lineage>
</organism>
<evidence type="ECO:0000313" key="15">
    <source>
        <dbReference type="EMBL" id="STO72393.1"/>
    </source>
</evidence>
<keyword evidence="6 12" id="KW-0472">Membrane</keyword>
<evidence type="ECO:0000259" key="13">
    <source>
        <dbReference type="PROSITE" id="PS50198"/>
    </source>
</evidence>
<gene>
    <name evidence="15" type="primary">ppiD</name>
    <name evidence="14" type="ORF">EIG79_00305</name>
    <name evidence="15" type="ORF">NCTC11296_02318</name>
</gene>
<dbReference type="InterPro" id="IPR027304">
    <property type="entry name" value="Trigger_fact/SurA_dom_sf"/>
</dbReference>
<reference evidence="15 16" key="1">
    <citation type="submission" date="2018-06" db="EMBL/GenBank/DDBJ databases">
        <authorList>
            <consortium name="Pathogen Informatics"/>
            <person name="Doyle S."/>
        </authorList>
    </citation>
    <scope>NUCLEOTIDE SEQUENCE [LARGE SCALE GENOMIC DNA]</scope>
    <source>
        <strain evidence="15 16">NCTC11296</strain>
    </source>
</reference>
<dbReference type="GO" id="GO:0003755">
    <property type="term" value="F:peptidyl-prolyl cis-trans isomerase activity"/>
    <property type="evidence" value="ECO:0007669"/>
    <property type="project" value="UniProtKB-KW"/>
</dbReference>
<evidence type="ECO:0000256" key="4">
    <source>
        <dbReference type="ARBA" id="ARBA00022692"/>
    </source>
</evidence>
<dbReference type="EMBL" id="RQXS01000001">
    <property type="protein sequence ID" value="RZN61522.1"/>
    <property type="molecule type" value="Genomic_DNA"/>
</dbReference>
<comment type="subcellular location">
    <subcellularLocation>
        <location evidence="1">Cell inner membrane</location>
        <topology evidence="1">Single-pass type II membrane protein</topology>
        <orientation evidence="1">Periplasmic side</orientation>
    </subcellularLocation>
</comment>
<dbReference type="Pfam" id="PF13624">
    <property type="entry name" value="SurA_N_3"/>
    <property type="match status" value="1"/>
</dbReference>
<proteinExistence type="inferred from homology"/>
<dbReference type="Proteomes" id="UP000254465">
    <property type="component" value="Unassembled WGS sequence"/>
</dbReference>
<evidence type="ECO:0000313" key="16">
    <source>
        <dbReference type="Proteomes" id="UP000254465"/>
    </source>
</evidence>
<dbReference type="NCBIfam" id="NF008054">
    <property type="entry name" value="PRK10788.1"/>
    <property type="match status" value="1"/>
</dbReference>
<keyword evidence="2" id="KW-1003">Cell membrane</keyword>
<evidence type="ECO:0000256" key="6">
    <source>
        <dbReference type="ARBA" id="ARBA00023136"/>
    </source>
</evidence>
<dbReference type="Proteomes" id="UP000294229">
    <property type="component" value="Unassembled WGS sequence"/>
</dbReference>
<keyword evidence="5 12" id="KW-1133">Transmembrane helix</keyword>
<dbReference type="InterPro" id="IPR046357">
    <property type="entry name" value="PPIase_dom_sf"/>
</dbReference>
<keyword evidence="11" id="KW-0697">Rotamase</keyword>